<dbReference type="AlphaFoldDB" id="A0A8X6MX69"/>
<keyword evidence="2" id="KW-1185">Reference proteome</keyword>
<protein>
    <submittedName>
        <fullName evidence="1">Uncharacterized protein</fullName>
    </submittedName>
</protein>
<comment type="caution">
    <text evidence="1">The sequence shown here is derived from an EMBL/GenBank/DDBJ whole genome shotgun (WGS) entry which is preliminary data.</text>
</comment>
<reference evidence="1" key="1">
    <citation type="submission" date="2020-08" db="EMBL/GenBank/DDBJ databases">
        <title>Multicomponent nature underlies the extraordinary mechanical properties of spider dragline silk.</title>
        <authorList>
            <person name="Kono N."/>
            <person name="Nakamura H."/>
            <person name="Mori M."/>
            <person name="Yoshida Y."/>
            <person name="Ohtoshi R."/>
            <person name="Malay A.D."/>
            <person name="Moran D.A.P."/>
            <person name="Tomita M."/>
            <person name="Numata K."/>
            <person name="Arakawa K."/>
        </authorList>
    </citation>
    <scope>NUCLEOTIDE SEQUENCE</scope>
</reference>
<dbReference type="EMBL" id="BMAW01003221">
    <property type="protein sequence ID" value="GFS82432.1"/>
    <property type="molecule type" value="Genomic_DNA"/>
</dbReference>
<proteinExistence type="predicted"/>
<name>A0A8X6MX69_NEPPI</name>
<gene>
    <name evidence="1" type="ORF">NPIL_549811</name>
</gene>
<organism evidence="1 2">
    <name type="scientific">Nephila pilipes</name>
    <name type="common">Giant wood spider</name>
    <name type="synonym">Nephila maculata</name>
    <dbReference type="NCBI Taxonomy" id="299642"/>
    <lineage>
        <taxon>Eukaryota</taxon>
        <taxon>Metazoa</taxon>
        <taxon>Ecdysozoa</taxon>
        <taxon>Arthropoda</taxon>
        <taxon>Chelicerata</taxon>
        <taxon>Arachnida</taxon>
        <taxon>Araneae</taxon>
        <taxon>Araneomorphae</taxon>
        <taxon>Entelegynae</taxon>
        <taxon>Araneoidea</taxon>
        <taxon>Nephilidae</taxon>
        <taxon>Nephila</taxon>
    </lineage>
</organism>
<accession>A0A8X6MX69</accession>
<dbReference type="Proteomes" id="UP000887013">
    <property type="component" value="Unassembled WGS sequence"/>
</dbReference>
<sequence length="75" mass="8858">CYYIGGFDSLPHRTYGCKFLLKESVWYLDCQFLPFQTRETGFLTGPVVAKVSRKDNYICKKKERKCMFFREAVLS</sequence>
<evidence type="ECO:0000313" key="1">
    <source>
        <dbReference type="EMBL" id="GFS82432.1"/>
    </source>
</evidence>
<feature type="non-terminal residue" evidence="1">
    <location>
        <position position="1"/>
    </location>
</feature>
<evidence type="ECO:0000313" key="2">
    <source>
        <dbReference type="Proteomes" id="UP000887013"/>
    </source>
</evidence>